<evidence type="ECO:0000313" key="4">
    <source>
        <dbReference type="EMBL" id="BBM87385.1"/>
    </source>
</evidence>
<dbReference type="PANTHER" id="PTHR33515">
    <property type="entry name" value="RIBOSOME-BINDING FACTOR A, CHLOROPLASTIC-RELATED"/>
    <property type="match status" value="1"/>
</dbReference>
<dbReference type="GO" id="GO:0043024">
    <property type="term" value="F:ribosomal small subunit binding"/>
    <property type="evidence" value="ECO:0007669"/>
    <property type="project" value="TreeGrafter"/>
</dbReference>
<dbReference type="PROSITE" id="PS01319">
    <property type="entry name" value="RBFA"/>
    <property type="match status" value="1"/>
</dbReference>
<evidence type="ECO:0000256" key="1">
    <source>
        <dbReference type="ARBA" id="ARBA00022517"/>
    </source>
</evidence>
<organism evidence="4 5">
    <name type="scientific">Uabimicrobium amorphum</name>
    <dbReference type="NCBI Taxonomy" id="2596890"/>
    <lineage>
        <taxon>Bacteria</taxon>
        <taxon>Pseudomonadati</taxon>
        <taxon>Planctomycetota</taxon>
        <taxon>Candidatus Uabimicrobiia</taxon>
        <taxon>Candidatus Uabimicrobiales</taxon>
        <taxon>Candidatus Uabimicrobiaceae</taxon>
        <taxon>Candidatus Uabimicrobium</taxon>
    </lineage>
</organism>
<evidence type="ECO:0000256" key="2">
    <source>
        <dbReference type="HAMAP-Rule" id="MF_00003"/>
    </source>
</evidence>
<dbReference type="GO" id="GO:0030490">
    <property type="term" value="P:maturation of SSU-rRNA"/>
    <property type="evidence" value="ECO:0007669"/>
    <property type="project" value="UniProtKB-UniRule"/>
</dbReference>
<dbReference type="RefSeq" id="WP_173013632.1">
    <property type="nucleotide sequence ID" value="NZ_AP019860.1"/>
</dbReference>
<dbReference type="SUPFAM" id="SSF89919">
    <property type="entry name" value="Ribosome-binding factor A, RbfA"/>
    <property type="match status" value="1"/>
</dbReference>
<name>A0A5S9IVM3_UABAM</name>
<dbReference type="GO" id="GO:0005829">
    <property type="term" value="C:cytosol"/>
    <property type="evidence" value="ECO:0007669"/>
    <property type="project" value="TreeGrafter"/>
</dbReference>
<comment type="function">
    <text evidence="2">One of several proteins that assist in the late maturation steps of the functional core of the 30S ribosomal subunit. Associates with free 30S ribosomal subunits (but not with 30S subunits that are part of 70S ribosomes or polysomes). Required for efficient processing of 16S rRNA. May interact with the 5'-terminal helix region of 16S rRNA.</text>
</comment>
<feature type="compositionally biased region" description="Basic and acidic residues" evidence="3">
    <location>
        <begin position="107"/>
        <end position="117"/>
    </location>
</feature>
<dbReference type="KEGG" id="uam:UABAM_05794"/>
<evidence type="ECO:0000313" key="5">
    <source>
        <dbReference type="Proteomes" id="UP000326354"/>
    </source>
</evidence>
<proteinExistence type="inferred from homology"/>
<reference evidence="4 5" key="1">
    <citation type="submission" date="2019-08" db="EMBL/GenBank/DDBJ databases">
        <title>Complete genome sequence of Candidatus Uab amorphum.</title>
        <authorList>
            <person name="Shiratori T."/>
            <person name="Suzuki S."/>
            <person name="Kakizawa Y."/>
            <person name="Ishida K."/>
        </authorList>
    </citation>
    <scope>NUCLEOTIDE SEQUENCE [LARGE SCALE GENOMIC DNA]</scope>
    <source>
        <strain evidence="4 5">SRT547</strain>
    </source>
</reference>
<dbReference type="EMBL" id="AP019860">
    <property type="protein sequence ID" value="BBM87385.1"/>
    <property type="molecule type" value="Genomic_DNA"/>
</dbReference>
<dbReference type="InterPro" id="IPR020053">
    <property type="entry name" value="Ribosome-bd_factorA_CS"/>
</dbReference>
<comment type="similarity">
    <text evidence="2">Belongs to the RbfA family.</text>
</comment>
<dbReference type="InterPro" id="IPR015946">
    <property type="entry name" value="KH_dom-like_a/b"/>
</dbReference>
<dbReference type="AlphaFoldDB" id="A0A5S9IVM3"/>
<dbReference type="Pfam" id="PF02033">
    <property type="entry name" value="RBFA"/>
    <property type="match status" value="1"/>
</dbReference>
<dbReference type="NCBIfam" id="TIGR00082">
    <property type="entry name" value="rbfA"/>
    <property type="match status" value="1"/>
</dbReference>
<keyword evidence="5" id="KW-1185">Reference proteome</keyword>
<dbReference type="PANTHER" id="PTHR33515:SF1">
    <property type="entry name" value="RIBOSOME-BINDING FACTOR A, CHLOROPLASTIC-RELATED"/>
    <property type="match status" value="1"/>
</dbReference>
<keyword evidence="1 2" id="KW-0690">Ribosome biogenesis</keyword>
<gene>
    <name evidence="2" type="primary">rbfA</name>
    <name evidence="4" type="ORF">UABAM_05794</name>
</gene>
<keyword evidence="2" id="KW-0963">Cytoplasm</keyword>
<dbReference type="InterPro" id="IPR000238">
    <property type="entry name" value="RbfA"/>
</dbReference>
<feature type="region of interest" description="Disordered" evidence="3">
    <location>
        <begin position="106"/>
        <end position="151"/>
    </location>
</feature>
<comment type="subunit">
    <text evidence="2">Monomer. Binds 30S ribosomal subunits, but not 50S ribosomal subunits or 70S ribosomes.</text>
</comment>
<sequence length="151" mass="17477">MAKIERLNKRVKELASKIILYRLSDPRIKRITVLRAKFSPDLRYCTVYVSILGSKSQVRTALRGLQHARGYIQRQIAERLSLRYAPTIKIEHDEGLEQQQEMTNIIDKVREEDKEYNPDTEEVEEPISTEGESEESLSDEPQDSGDDPEKS</sequence>
<comment type="subcellular location">
    <subcellularLocation>
        <location evidence="2">Cytoplasm</location>
    </subcellularLocation>
</comment>
<protein>
    <recommendedName>
        <fullName evidence="2">Ribosome-binding factor A</fullName>
    </recommendedName>
</protein>
<dbReference type="HAMAP" id="MF_00003">
    <property type="entry name" value="RbfA"/>
    <property type="match status" value="1"/>
</dbReference>
<dbReference type="InterPro" id="IPR023799">
    <property type="entry name" value="RbfA_dom_sf"/>
</dbReference>
<dbReference type="Proteomes" id="UP000326354">
    <property type="component" value="Chromosome"/>
</dbReference>
<evidence type="ECO:0000256" key="3">
    <source>
        <dbReference type="SAM" id="MobiDB-lite"/>
    </source>
</evidence>
<dbReference type="Gene3D" id="3.30.300.20">
    <property type="match status" value="1"/>
</dbReference>
<accession>A0A5S9IVM3</accession>
<feature type="compositionally biased region" description="Acidic residues" evidence="3">
    <location>
        <begin position="118"/>
        <end position="151"/>
    </location>
</feature>